<feature type="transmembrane region" description="Helical" evidence="5">
    <location>
        <begin position="25"/>
        <end position="47"/>
    </location>
</feature>
<sequence length="429" mass="49068">MKKIDFLDERSDFVKEVLESPPNTIISWGNTFFLIFILLILLLSWFIKYPDIVISEVVITTDNPPIYLATKTEGKIDSIFKSNKEYAKKNEWLAVIGSNANIKHIKTLDSIIKEIKAINYDLEEMHDIDLPILDVGEMQSNYNSLVKAVLKFKHHENDGNFNTQSQLNELRISQYNSLINGAIRDKQISEKELEVAKTDLNRNKRLLDKGVIAQLEYESKELRYLQAIKTVESNTSRIIQIRAQKASLLSQGSNMKHSEGESHLNSELDILEAIKLTELSYAEWIKKHALVSTVSGEVNFLNYFTNNQYVGPSEKLISIIPKYNEQDYFGIAKMPIINSGKVKLGQTANIKLLGFPENEYGMLLGEITNISDVPNEDFYLVKINLNKGLNTTFNKELTFKQNIKGNAEIITEDLRLIERFVYTLTKAFN</sequence>
<keyword evidence="2 5" id="KW-0812">Transmembrane</keyword>
<dbReference type="OrthoDB" id="7057889at2"/>
<evidence type="ECO:0000256" key="5">
    <source>
        <dbReference type="SAM" id="Phobius"/>
    </source>
</evidence>
<keyword evidence="4 5" id="KW-0472">Membrane</keyword>
<dbReference type="GO" id="GO:0016020">
    <property type="term" value="C:membrane"/>
    <property type="evidence" value="ECO:0007669"/>
    <property type="project" value="UniProtKB-SubCell"/>
</dbReference>
<evidence type="ECO:0000256" key="1">
    <source>
        <dbReference type="ARBA" id="ARBA00004167"/>
    </source>
</evidence>
<dbReference type="EMBL" id="LDJX01000001">
    <property type="protein sequence ID" value="KPM33414.1"/>
    <property type="molecule type" value="Genomic_DNA"/>
</dbReference>
<dbReference type="InterPro" id="IPR050739">
    <property type="entry name" value="MFP"/>
</dbReference>
<gene>
    <name evidence="6" type="ORF">I595_317</name>
</gene>
<dbReference type="PANTHER" id="PTHR30386">
    <property type="entry name" value="MEMBRANE FUSION SUBUNIT OF EMRAB-TOLC MULTIDRUG EFFLUX PUMP"/>
    <property type="match status" value="1"/>
</dbReference>
<proteinExistence type="predicted"/>
<comment type="caution">
    <text evidence="6">The sequence shown here is derived from an EMBL/GenBank/DDBJ whole genome shotgun (WGS) entry which is preliminary data.</text>
</comment>
<organism evidence="6 7">
    <name type="scientific">Croceitalea dokdonensis DOKDO 023</name>
    <dbReference type="NCBI Taxonomy" id="1300341"/>
    <lineage>
        <taxon>Bacteria</taxon>
        <taxon>Pseudomonadati</taxon>
        <taxon>Bacteroidota</taxon>
        <taxon>Flavobacteriia</taxon>
        <taxon>Flavobacteriales</taxon>
        <taxon>Flavobacteriaceae</taxon>
        <taxon>Croceitalea</taxon>
    </lineage>
</organism>
<evidence type="ECO:0000256" key="4">
    <source>
        <dbReference type="ARBA" id="ARBA00023136"/>
    </source>
</evidence>
<evidence type="ECO:0000256" key="3">
    <source>
        <dbReference type="ARBA" id="ARBA00022989"/>
    </source>
</evidence>
<evidence type="ECO:0000256" key="2">
    <source>
        <dbReference type="ARBA" id="ARBA00022692"/>
    </source>
</evidence>
<dbReference type="STRING" id="1300341.I595_317"/>
<evidence type="ECO:0000313" key="6">
    <source>
        <dbReference type="EMBL" id="KPM33414.1"/>
    </source>
</evidence>
<dbReference type="PANTHER" id="PTHR30386:SF26">
    <property type="entry name" value="TRANSPORT PROTEIN COMB"/>
    <property type="match status" value="1"/>
</dbReference>
<accession>A0A0P7ANB6</accession>
<dbReference type="AlphaFoldDB" id="A0A0P7ANB6"/>
<keyword evidence="3 5" id="KW-1133">Transmembrane helix</keyword>
<name>A0A0P7ANB6_9FLAO</name>
<protein>
    <submittedName>
        <fullName evidence="6">Putative HlyD-family transporter</fullName>
    </submittedName>
</protein>
<reference evidence="6 7" key="1">
    <citation type="submission" date="2015-09" db="EMBL/GenBank/DDBJ databases">
        <title>Genome sequence of the marine flavobacterium Croceitalea dokdonensis DOKDO 023 that contains proton- and sodium-pumping rhodopsins.</title>
        <authorList>
            <person name="Kwon S.-K."/>
            <person name="Lee H.K."/>
            <person name="Kwak M.-J."/>
            <person name="Kim J.F."/>
        </authorList>
    </citation>
    <scope>NUCLEOTIDE SEQUENCE [LARGE SCALE GENOMIC DNA]</scope>
    <source>
        <strain evidence="6 7">DOKDO 023</strain>
    </source>
</reference>
<evidence type="ECO:0000313" key="7">
    <source>
        <dbReference type="Proteomes" id="UP000050280"/>
    </source>
</evidence>
<keyword evidence="7" id="KW-1185">Reference proteome</keyword>
<dbReference type="Proteomes" id="UP000050280">
    <property type="component" value="Unassembled WGS sequence"/>
</dbReference>
<comment type="subcellular location">
    <subcellularLocation>
        <location evidence="1">Membrane</location>
        <topology evidence="1">Single-pass membrane protein</topology>
    </subcellularLocation>
</comment>
<dbReference type="PATRIC" id="fig|1300341.3.peg.316"/>
<dbReference type="RefSeq" id="WP_054557611.1">
    <property type="nucleotide sequence ID" value="NZ_LDJX01000001.1"/>
</dbReference>